<dbReference type="EMBL" id="BSFI01000007">
    <property type="protein sequence ID" value="GLK67977.1"/>
    <property type="molecule type" value="Genomic_DNA"/>
</dbReference>
<organism evidence="4 5">
    <name type="scientific">Hansschlegelia plantiphila</name>
    <dbReference type="NCBI Taxonomy" id="374655"/>
    <lineage>
        <taxon>Bacteria</taxon>
        <taxon>Pseudomonadati</taxon>
        <taxon>Pseudomonadota</taxon>
        <taxon>Alphaproteobacteria</taxon>
        <taxon>Hyphomicrobiales</taxon>
        <taxon>Methylopilaceae</taxon>
        <taxon>Hansschlegelia</taxon>
    </lineage>
</organism>
<protein>
    <submittedName>
        <fullName evidence="4">Amino acid ABC transporter</fullName>
    </submittedName>
</protein>
<accession>A0A9W6MVI6</accession>
<feature type="signal peptide" evidence="2">
    <location>
        <begin position="1"/>
        <end position="25"/>
    </location>
</feature>
<sequence>MTSHTLLRRGLAALALLMIGTAAQAATLDEIKAGKGMTVATEDSYKPFEFIEDGKPMGLDHELLALLRKEAPFEIRQQIIPWTGLLAGVSTGKYDMALTAVVITGDRVKSLSFASPIAEATHYYVARADDDSIKSVADLSGKTAAVQSGGASALAIKELEPILEKTGGKVGKVVEYTSFPEAYQDLASGRVDYVVNGVVNSVSITNDAPTRFKLGQAVTAPSYAAWAVAKGNDALLDYVNAFLLAKRKDGTLYALQKKWLGKSFEDMPETVTK</sequence>
<dbReference type="InterPro" id="IPR001638">
    <property type="entry name" value="Solute-binding_3/MltF_N"/>
</dbReference>
<dbReference type="SMART" id="SM00062">
    <property type="entry name" value="PBPb"/>
    <property type="match status" value="1"/>
</dbReference>
<evidence type="ECO:0000313" key="4">
    <source>
        <dbReference type="EMBL" id="GLK67977.1"/>
    </source>
</evidence>
<evidence type="ECO:0000256" key="1">
    <source>
        <dbReference type="ARBA" id="ARBA00022729"/>
    </source>
</evidence>
<dbReference type="Proteomes" id="UP001143372">
    <property type="component" value="Unassembled WGS sequence"/>
</dbReference>
<comment type="caution">
    <text evidence="4">The sequence shown here is derived from an EMBL/GenBank/DDBJ whole genome shotgun (WGS) entry which is preliminary data.</text>
</comment>
<dbReference type="PANTHER" id="PTHR35936">
    <property type="entry name" value="MEMBRANE-BOUND LYTIC MUREIN TRANSGLYCOSYLASE F"/>
    <property type="match status" value="1"/>
</dbReference>
<gene>
    <name evidence="4" type="ORF">GCM10008179_16150</name>
</gene>
<proteinExistence type="predicted"/>
<dbReference type="SUPFAM" id="SSF53850">
    <property type="entry name" value="Periplasmic binding protein-like II"/>
    <property type="match status" value="1"/>
</dbReference>
<dbReference type="PANTHER" id="PTHR35936:SF19">
    <property type="entry name" value="AMINO-ACID-BINDING PROTEIN YXEM-RELATED"/>
    <property type="match status" value="1"/>
</dbReference>
<feature type="domain" description="Solute-binding protein family 3/N-terminal" evidence="3">
    <location>
        <begin position="36"/>
        <end position="263"/>
    </location>
</feature>
<reference evidence="4" key="2">
    <citation type="submission" date="2023-01" db="EMBL/GenBank/DDBJ databases">
        <authorList>
            <person name="Sun Q."/>
            <person name="Evtushenko L."/>
        </authorList>
    </citation>
    <scope>NUCLEOTIDE SEQUENCE</scope>
    <source>
        <strain evidence="4">VKM B-2347</strain>
    </source>
</reference>
<dbReference type="Gene3D" id="3.40.190.10">
    <property type="entry name" value="Periplasmic binding protein-like II"/>
    <property type="match status" value="2"/>
</dbReference>
<keyword evidence="1 2" id="KW-0732">Signal</keyword>
<dbReference type="RefSeq" id="WP_271168215.1">
    <property type="nucleotide sequence ID" value="NZ_BSFI01000007.1"/>
</dbReference>
<evidence type="ECO:0000313" key="5">
    <source>
        <dbReference type="Proteomes" id="UP001143372"/>
    </source>
</evidence>
<reference evidence="4" key="1">
    <citation type="journal article" date="2014" name="Int. J. Syst. Evol. Microbiol.">
        <title>Complete genome sequence of Corynebacterium casei LMG S-19264T (=DSM 44701T), isolated from a smear-ripened cheese.</title>
        <authorList>
            <consortium name="US DOE Joint Genome Institute (JGI-PGF)"/>
            <person name="Walter F."/>
            <person name="Albersmeier A."/>
            <person name="Kalinowski J."/>
            <person name="Ruckert C."/>
        </authorList>
    </citation>
    <scope>NUCLEOTIDE SEQUENCE</scope>
    <source>
        <strain evidence="4">VKM B-2347</strain>
    </source>
</reference>
<feature type="chain" id="PRO_5040847825" evidence="2">
    <location>
        <begin position="26"/>
        <end position="273"/>
    </location>
</feature>
<evidence type="ECO:0000256" key="2">
    <source>
        <dbReference type="SAM" id="SignalP"/>
    </source>
</evidence>
<keyword evidence="5" id="KW-1185">Reference proteome</keyword>
<dbReference type="Pfam" id="PF00497">
    <property type="entry name" value="SBP_bac_3"/>
    <property type="match status" value="1"/>
</dbReference>
<evidence type="ECO:0000259" key="3">
    <source>
        <dbReference type="SMART" id="SM00062"/>
    </source>
</evidence>
<name>A0A9W6MVI6_9HYPH</name>
<dbReference type="AlphaFoldDB" id="A0A9W6MVI6"/>